<proteinExistence type="predicted"/>
<accession>A0A1Y0IK94</accession>
<dbReference type="Proteomes" id="UP000195437">
    <property type="component" value="Chromosome"/>
</dbReference>
<protein>
    <submittedName>
        <fullName evidence="1">Uncharacterized protein</fullName>
    </submittedName>
</protein>
<reference evidence="2" key="1">
    <citation type="submission" date="2017-05" db="EMBL/GenBank/DDBJ databases">
        <authorList>
            <person name="Sung H."/>
        </authorList>
    </citation>
    <scope>NUCLEOTIDE SEQUENCE [LARGE SCALE GENOMIC DNA]</scope>
    <source>
        <strain evidence="2">AR23208</strain>
    </source>
</reference>
<evidence type="ECO:0000313" key="2">
    <source>
        <dbReference type="Proteomes" id="UP000195437"/>
    </source>
</evidence>
<keyword evidence="2" id="KW-1185">Reference proteome</keyword>
<organism evidence="1 2">
    <name type="scientific">Tumebacillus avium</name>
    <dbReference type="NCBI Taxonomy" id="1903704"/>
    <lineage>
        <taxon>Bacteria</taxon>
        <taxon>Bacillati</taxon>
        <taxon>Bacillota</taxon>
        <taxon>Bacilli</taxon>
        <taxon>Bacillales</taxon>
        <taxon>Alicyclobacillaceae</taxon>
        <taxon>Tumebacillus</taxon>
    </lineage>
</organism>
<dbReference type="KEGG" id="tum:CBW65_04925"/>
<dbReference type="EMBL" id="CP021434">
    <property type="protein sequence ID" value="ARU60489.1"/>
    <property type="molecule type" value="Genomic_DNA"/>
</dbReference>
<gene>
    <name evidence="1" type="ORF">CBW65_04925</name>
</gene>
<evidence type="ECO:0000313" key="1">
    <source>
        <dbReference type="EMBL" id="ARU60489.1"/>
    </source>
</evidence>
<name>A0A1Y0IK94_9BACL</name>
<dbReference type="AlphaFoldDB" id="A0A1Y0IK94"/>
<sequence>MILIIAKGNIIVNTGGKITANGANGGNGGSGVGFADTGSAVIAYGGGGGGGCGGGCVYLLHKGTHSNSGSITVNGGLGGTRGNYFKYGSTGSASVADPGQPGTNGTIFTKQLT</sequence>